<dbReference type="KEGG" id="tpp:TPASS_0676"/>
<sequence length="92" mass="10266">MRCSHNWDDPPPLFGAVSYGMQEGAGRGVRREARDTPCRGTAEGLATSQPEDGETRAALQRIDHLDTQLLQLERDLAHYLEMAELPDPFSEN</sequence>
<evidence type="ECO:0000313" key="2">
    <source>
        <dbReference type="EMBL" id="ACD71094.1"/>
    </source>
</evidence>
<organism evidence="2 3">
    <name type="scientific">Treponema pallidum subsp. pallidum (strain SS14)</name>
    <dbReference type="NCBI Taxonomy" id="455434"/>
    <lineage>
        <taxon>Bacteria</taxon>
        <taxon>Pseudomonadati</taxon>
        <taxon>Spirochaetota</taxon>
        <taxon>Spirochaetia</taxon>
        <taxon>Spirochaetales</taxon>
        <taxon>Treponemataceae</taxon>
        <taxon>Treponema</taxon>
    </lineage>
</organism>
<accession>A0A0H3BJE1</accession>
<evidence type="ECO:0000313" key="3">
    <source>
        <dbReference type="Proteomes" id="UP000001202"/>
    </source>
</evidence>
<evidence type="ECO:0000256" key="1">
    <source>
        <dbReference type="SAM" id="MobiDB-lite"/>
    </source>
</evidence>
<dbReference type="GeneID" id="93876444"/>
<name>A0A0H3BJE1_TREPS</name>
<dbReference type="SMR" id="A0A0H3BJE1"/>
<reference evidence="2 3" key="1">
    <citation type="journal article" date="2008" name="BMC Microbiol.">
        <title>Complete genome sequence of Treponema pallidum ssp. pallidum strain SS14 determined with oligonucleotide arrays.</title>
        <authorList>
            <person name="Matejkova P."/>
            <person name="Strouhal M."/>
            <person name="Smajs D."/>
            <person name="Norris S.J."/>
            <person name="Palzkill T."/>
            <person name="Petrosino J.F."/>
            <person name="Sodergren E."/>
            <person name="Norton J.E."/>
            <person name="Singh J."/>
            <person name="Richmond T.A."/>
            <person name="Molla M.N."/>
            <person name="Albert T.J."/>
            <person name="Weinstock G.M."/>
        </authorList>
    </citation>
    <scope>NUCLEOTIDE SEQUENCE [LARGE SCALE GENOMIC DNA]</scope>
    <source>
        <strain evidence="2 3">SS14</strain>
    </source>
</reference>
<dbReference type="RefSeq" id="WP_010882121.1">
    <property type="nucleotide sequence ID" value="NC_010741.1"/>
</dbReference>
<dbReference type="EMBL" id="CP000805">
    <property type="protein sequence ID" value="ACD71094.1"/>
    <property type="molecule type" value="Genomic_DNA"/>
</dbReference>
<proteinExistence type="predicted"/>
<feature type="region of interest" description="Disordered" evidence="1">
    <location>
        <begin position="25"/>
        <end position="53"/>
    </location>
</feature>
<dbReference type="AlphaFoldDB" id="A0A0H3BJE1"/>
<protein>
    <submittedName>
        <fullName evidence="2">Uncharacterized protein</fullName>
    </submittedName>
</protein>
<dbReference type="Proteomes" id="UP000001202">
    <property type="component" value="Chromosome"/>
</dbReference>
<dbReference type="PATRIC" id="fig|455434.6.peg.669"/>
<gene>
    <name evidence="2" type="ordered locus">TPASS_0676</name>
</gene>